<comment type="caution">
    <text evidence="1">The sequence shown here is derived from an EMBL/GenBank/DDBJ whole genome shotgun (WGS) entry which is preliminary data.</text>
</comment>
<evidence type="ECO:0000313" key="1">
    <source>
        <dbReference type="EMBL" id="KAI3761716.1"/>
    </source>
</evidence>
<proteinExistence type="predicted"/>
<evidence type="ECO:0000313" key="2">
    <source>
        <dbReference type="Proteomes" id="UP001056120"/>
    </source>
</evidence>
<reference evidence="1 2" key="2">
    <citation type="journal article" date="2022" name="Mol. Ecol. Resour.">
        <title>The genomes of chicory, endive, great burdock and yacon provide insights into Asteraceae paleo-polyploidization history and plant inulin production.</title>
        <authorList>
            <person name="Fan W."/>
            <person name="Wang S."/>
            <person name="Wang H."/>
            <person name="Wang A."/>
            <person name="Jiang F."/>
            <person name="Liu H."/>
            <person name="Zhao H."/>
            <person name="Xu D."/>
            <person name="Zhang Y."/>
        </authorList>
    </citation>
    <scope>NUCLEOTIDE SEQUENCE [LARGE SCALE GENOMIC DNA]</scope>
    <source>
        <strain evidence="2">cv. Yunnan</strain>
        <tissue evidence="1">Leaves</tissue>
    </source>
</reference>
<sequence length="234" mass="26838">MWRVIHLDRFSDLRGKAVFREICKHAVDRSHGQLVDLTMVGFCNYELLQYVADRSSQLRRLEIVPYFQEVYETLSEPLKKLSLLEELSLVITNISQQDVEAAGRFCPLLKTLKVNQKAIRSWDDDDDYDESMIIENGIALAIGKNLPGLTHLEIIGNNFNNIGLQAILDGCCHLESLDMRRCLSVDPKGDLGKRCSKQIKYLKLPLDSLEGCPHAYYVLDDFDFDFDSDDDYVR</sequence>
<gene>
    <name evidence="1" type="ORF">L1987_52137</name>
</gene>
<protein>
    <submittedName>
        <fullName evidence="1">Uncharacterized protein</fullName>
    </submittedName>
</protein>
<accession>A0ACB9ESL8</accession>
<reference evidence="2" key="1">
    <citation type="journal article" date="2022" name="Mol. Ecol. Resour.">
        <title>The genomes of chicory, endive, great burdock and yacon provide insights into Asteraceae palaeo-polyploidization history and plant inulin production.</title>
        <authorList>
            <person name="Fan W."/>
            <person name="Wang S."/>
            <person name="Wang H."/>
            <person name="Wang A."/>
            <person name="Jiang F."/>
            <person name="Liu H."/>
            <person name="Zhao H."/>
            <person name="Xu D."/>
            <person name="Zhang Y."/>
        </authorList>
    </citation>
    <scope>NUCLEOTIDE SEQUENCE [LARGE SCALE GENOMIC DNA]</scope>
    <source>
        <strain evidence="2">cv. Yunnan</strain>
    </source>
</reference>
<organism evidence="1 2">
    <name type="scientific">Smallanthus sonchifolius</name>
    <dbReference type="NCBI Taxonomy" id="185202"/>
    <lineage>
        <taxon>Eukaryota</taxon>
        <taxon>Viridiplantae</taxon>
        <taxon>Streptophyta</taxon>
        <taxon>Embryophyta</taxon>
        <taxon>Tracheophyta</taxon>
        <taxon>Spermatophyta</taxon>
        <taxon>Magnoliopsida</taxon>
        <taxon>eudicotyledons</taxon>
        <taxon>Gunneridae</taxon>
        <taxon>Pentapetalae</taxon>
        <taxon>asterids</taxon>
        <taxon>campanulids</taxon>
        <taxon>Asterales</taxon>
        <taxon>Asteraceae</taxon>
        <taxon>Asteroideae</taxon>
        <taxon>Heliantheae alliance</taxon>
        <taxon>Millerieae</taxon>
        <taxon>Smallanthus</taxon>
    </lineage>
</organism>
<keyword evidence="2" id="KW-1185">Reference proteome</keyword>
<dbReference type="Proteomes" id="UP001056120">
    <property type="component" value="Linkage Group LG17"/>
</dbReference>
<name>A0ACB9ESL8_9ASTR</name>
<dbReference type="EMBL" id="CM042034">
    <property type="protein sequence ID" value="KAI3761716.1"/>
    <property type="molecule type" value="Genomic_DNA"/>
</dbReference>